<accession>A0ACC2LM62</accession>
<name>A0ACC2LM62_PERAE</name>
<proteinExistence type="predicted"/>
<dbReference type="Proteomes" id="UP001234297">
    <property type="component" value="Chromosome 3"/>
</dbReference>
<organism evidence="1 2">
    <name type="scientific">Persea americana</name>
    <name type="common">Avocado</name>
    <dbReference type="NCBI Taxonomy" id="3435"/>
    <lineage>
        <taxon>Eukaryota</taxon>
        <taxon>Viridiplantae</taxon>
        <taxon>Streptophyta</taxon>
        <taxon>Embryophyta</taxon>
        <taxon>Tracheophyta</taxon>
        <taxon>Spermatophyta</taxon>
        <taxon>Magnoliopsida</taxon>
        <taxon>Magnoliidae</taxon>
        <taxon>Laurales</taxon>
        <taxon>Lauraceae</taxon>
        <taxon>Persea</taxon>
    </lineage>
</organism>
<protein>
    <submittedName>
        <fullName evidence="1">Uncharacterized protein</fullName>
    </submittedName>
</protein>
<reference evidence="1 2" key="1">
    <citation type="journal article" date="2022" name="Hortic Res">
        <title>A haplotype resolved chromosomal level avocado genome allows analysis of novel avocado genes.</title>
        <authorList>
            <person name="Nath O."/>
            <person name="Fletcher S.J."/>
            <person name="Hayward A."/>
            <person name="Shaw L.M."/>
            <person name="Masouleh A.K."/>
            <person name="Furtado A."/>
            <person name="Henry R.J."/>
            <person name="Mitter N."/>
        </authorList>
    </citation>
    <scope>NUCLEOTIDE SEQUENCE [LARGE SCALE GENOMIC DNA]</scope>
    <source>
        <strain evidence="2">cv. Hass</strain>
    </source>
</reference>
<comment type="caution">
    <text evidence="1">The sequence shown here is derived from an EMBL/GenBank/DDBJ whole genome shotgun (WGS) entry which is preliminary data.</text>
</comment>
<gene>
    <name evidence="1" type="ORF">MRB53_008759</name>
</gene>
<evidence type="ECO:0000313" key="1">
    <source>
        <dbReference type="EMBL" id="KAJ8634492.1"/>
    </source>
</evidence>
<keyword evidence="2" id="KW-1185">Reference proteome</keyword>
<evidence type="ECO:0000313" key="2">
    <source>
        <dbReference type="Proteomes" id="UP001234297"/>
    </source>
</evidence>
<dbReference type="EMBL" id="CM056811">
    <property type="protein sequence ID" value="KAJ8634492.1"/>
    <property type="molecule type" value="Genomic_DNA"/>
</dbReference>
<sequence length="896" mass="99504">MGLSWPSDDELHRMKKIVAEMSGGKMGNVRVAVSPYRICPLGAHIDHQGGTVLAMTINRGILLAFIPSGDSQVLLRSGQFHGEVKFSVNEVQYPQGDKKINNTEHARVPSDAREEAGWGNYARGALYALQRNGYQLNTGIVGYICGSDGLDSSGLSSSAAVGVAYLLALESANDLTVSPTENIELDRIIENKYLGLRNGILDQSAILLSSSGCLTCMNCQTKQYRLIAPPKLYKDQYKILLAFSGLKQALTNNPGYNCRVSECQEAARVLLLASGKENLEPRLCNVDPDTYEAHKEKLEKHLAKRAEHYFSENMRVTEGLKAWAAGKLEDFGRLISASGLSSIKNYESGCEQLIQLYEILIRAPGVFGARFSGAGFRGCCVAFVDPNQAVEAASFVRHEYQKLQPDWASHLNPNMAVLICEVLKVLNPRSTVSYMPKNLDLFFMSVSATTVSSMGTIEMETFSNTQLLVLTLLMLLGGEVFTFMVGLRFTMAKFKKHDTIENKIDPIDVQLSSVNSTEVEENQTEVGLPIRNDADSEKLGSEGLRYRCLRYLDLVVMGFLLVVHVAGSSSILVYLSRVSSAREVLKKKHIQMQIFAVFTTVSTFTNCGFIPTNENMVIFQKNSGLLLLLIPQVLFGNTLFPPCLRLVMWVLRKLTKRVEFDYILKNPGEFGYDHLLPGVHCLFLTCTVLGFIVVQSILFSCLEWHSVALSGLSSYQKIVGALFQSVNSRHAGESMVDISTLSSAILVLYVVMMYIPPYTSFLPTEEDGEASSSWENGQRGSKRRGWAKRLQLSQLSYLVICIVLICIIERKKMSQDPLNFNVLNIVTEVISAYGNVGFSTGYSCQRQLKHDSSCKDAWTGFVGRWSSQGKLILIFVMFFGRLKKFSRKGGRAWKLL</sequence>